<organism evidence="7 8">
    <name type="scientific">Streptomyces spectabilis</name>
    <dbReference type="NCBI Taxonomy" id="68270"/>
    <lineage>
        <taxon>Bacteria</taxon>
        <taxon>Bacillati</taxon>
        <taxon>Actinomycetota</taxon>
        <taxon>Actinomycetes</taxon>
        <taxon>Kitasatosporales</taxon>
        <taxon>Streptomycetaceae</taxon>
        <taxon>Streptomyces</taxon>
    </lineage>
</organism>
<name>A0A5P2X4G5_STRST</name>
<dbReference type="Proteomes" id="UP000326505">
    <property type="component" value="Chromosome"/>
</dbReference>
<dbReference type="GO" id="GO:0046487">
    <property type="term" value="P:glyoxylate metabolic process"/>
    <property type="evidence" value="ECO:0007669"/>
    <property type="project" value="TreeGrafter"/>
</dbReference>
<feature type="domain" description="Xylose isomerase-like TIM barrel" evidence="5">
    <location>
        <begin position="51"/>
        <end position="285"/>
    </location>
</feature>
<dbReference type="Gene3D" id="3.20.20.150">
    <property type="entry name" value="Divalent-metal-dependent TIM barrel enzymes"/>
    <property type="match status" value="1"/>
</dbReference>
<dbReference type="RefSeq" id="WP_150509133.1">
    <property type="nucleotide sequence ID" value="NZ_BMSQ01000003.1"/>
</dbReference>
<accession>A0A5P2X4G5</accession>
<protein>
    <submittedName>
        <fullName evidence="7">Hydroxypyruvate isomerase</fullName>
        <ecNumber evidence="6">5.3.1.22</ecNumber>
    </submittedName>
</protein>
<feature type="active site" description="Proton donor/acceptor" evidence="3">
    <location>
        <position position="271"/>
    </location>
</feature>
<evidence type="ECO:0000313" key="9">
    <source>
        <dbReference type="Proteomes" id="UP000549009"/>
    </source>
</evidence>
<dbReference type="EC" id="5.3.1.22" evidence="6"/>
<feature type="active site" description="Proton donor/acceptor" evidence="3">
    <location>
        <position position="174"/>
    </location>
</feature>
<dbReference type="Proteomes" id="UP000549009">
    <property type="component" value="Unassembled WGS sequence"/>
</dbReference>
<evidence type="ECO:0000256" key="3">
    <source>
        <dbReference type="PIRSR" id="PIRSR006241-50"/>
    </source>
</evidence>
<proteinExistence type="inferred from homology"/>
<dbReference type="EMBL" id="JACHJD010000001">
    <property type="protein sequence ID" value="MBB5101134.1"/>
    <property type="molecule type" value="Genomic_DNA"/>
</dbReference>
<dbReference type="AlphaFoldDB" id="A0A5P2X4G5"/>
<dbReference type="PANTHER" id="PTHR43489:SF6">
    <property type="entry name" value="HYDROXYPYRUVATE ISOMERASE-RELATED"/>
    <property type="match status" value="1"/>
</dbReference>
<gene>
    <name evidence="7" type="ORF">CP982_03725</name>
    <name evidence="6" type="ORF">FHS40_000187</name>
</gene>
<evidence type="ECO:0000256" key="1">
    <source>
        <dbReference type="ARBA" id="ARBA00023235"/>
    </source>
</evidence>
<reference evidence="6 9" key="2">
    <citation type="submission" date="2020-08" db="EMBL/GenBank/DDBJ databases">
        <title>Genomic Encyclopedia of Type Strains, Phase III (KMG-III): the genomes of soil and plant-associated and newly described type strains.</title>
        <authorList>
            <person name="Whitman W."/>
        </authorList>
    </citation>
    <scope>NUCLEOTIDE SEQUENCE [LARGE SCALE GENOMIC DNA]</scope>
    <source>
        <strain evidence="6 9">CECT 3146</strain>
    </source>
</reference>
<evidence type="ECO:0000256" key="2">
    <source>
        <dbReference type="PIRNR" id="PIRNR006241"/>
    </source>
</evidence>
<dbReference type="InterPro" id="IPR036237">
    <property type="entry name" value="Xyl_isomerase-like_sf"/>
</dbReference>
<sequence length="296" mass="30997">MAAGARAAGPSPTGSPRHAPGPLRLGAGPKAPLLAANLKWLFTELPFERRFEAAAAAGFAGVEYAAPYPYPPTRLRALLGDAGLRQVLINSPAGEPGSPERSGVACHPGRATDFRAGIERGLEYATELGAGLLHVLAGIVPQDVSGERAFATYVTNIAWAAERAHGTGVRLVIEAQNGRDAPGYFLGAQARAAAVAEAVGRDRVGLLLDLYHAQVAEGDLIRTLRTHLPYAAHLQIADPPDRTEPGTGEIRWPRVAAALREAGYEGWIGCEYAPVEGTVPGLGWVAEVAESAEVTP</sequence>
<evidence type="ECO:0000256" key="4">
    <source>
        <dbReference type="SAM" id="MobiDB-lite"/>
    </source>
</evidence>
<comment type="similarity">
    <text evidence="2">Belongs to the hyi family.</text>
</comment>
<evidence type="ECO:0000313" key="6">
    <source>
        <dbReference type="EMBL" id="MBB5101134.1"/>
    </source>
</evidence>
<dbReference type="SUPFAM" id="SSF51658">
    <property type="entry name" value="Xylose isomerase-like"/>
    <property type="match status" value="1"/>
</dbReference>
<dbReference type="KEGG" id="sspb:CP982_03725"/>
<keyword evidence="7" id="KW-0670">Pyruvate</keyword>
<dbReference type="GO" id="GO:0008903">
    <property type="term" value="F:hydroxypyruvate isomerase activity"/>
    <property type="evidence" value="ECO:0007669"/>
    <property type="project" value="UniProtKB-EC"/>
</dbReference>
<dbReference type="InterPro" id="IPR026040">
    <property type="entry name" value="HyI-like"/>
</dbReference>
<dbReference type="Pfam" id="PF01261">
    <property type="entry name" value="AP_endonuc_2"/>
    <property type="match status" value="1"/>
</dbReference>
<evidence type="ECO:0000313" key="8">
    <source>
        <dbReference type="Proteomes" id="UP000326505"/>
    </source>
</evidence>
<evidence type="ECO:0000313" key="7">
    <source>
        <dbReference type="EMBL" id="QEV57930.1"/>
    </source>
</evidence>
<reference evidence="7 8" key="1">
    <citation type="submission" date="2017-09" db="EMBL/GenBank/DDBJ databases">
        <authorList>
            <person name="Lee N."/>
            <person name="Cho B.-K."/>
        </authorList>
    </citation>
    <scope>NUCLEOTIDE SEQUENCE [LARGE SCALE GENOMIC DNA]</scope>
    <source>
        <strain evidence="7 8">ATCC 27465</strain>
    </source>
</reference>
<feature type="region of interest" description="Disordered" evidence="4">
    <location>
        <begin position="1"/>
        <end position="25"/>
    </location>
</feature>
<keyword evidence="9" id="KW-1185">Reference proteome</keyword>
<dbReference type="EMBL" id="CP023690">
    <property type="protein sequence ID" value="QEV57930.1"/>
    <property type="molecule type" value="Genomic_DNA"/>
</dbReference>
<dbReference type="InterPro" id="IPR013022">
    <property type="entry name" value="Xyl_isomerase-like_TIM-brl"/>
</dbReference>
<dbReference type="PIRSF" id="PIRSF006241">
    <property type="entry name" value="HyI"/>
    <property type="match status" value="1"/>
</dbReference>
<keyword evidence="1 2" id="KW-0413">Isomerase</keyword>
<dbReference type="OrthoDB" id="9786584at2"/>
<evidence type="ECO:0000259" key="5">
    <source>
        <dbReference type="Pfam" id="PF01261"/>
    </source>
</evidence>
<dbReference type="InterPro" id="IPR050417">
    <property type="entry name" value="Sugar_Epim/Isomerase"/>
</dbReference>
<dbReference type="PANTHER" id="PTHR43489">
    <property type="entry name" value="ISOMERASE"/>
    <property type="match status" value="1"/>
</dbReference>